<dbReference type="GO" id="GO:0003723">
    <property type="term" value="F:RNA binding"/>
    <property type="evidence" value="ECO:0007669"/>
    <property type="project" value="UniProtKB-UniRule"/>
</dbReference>
<evidence type="ECO:0000256" key="10">
    <source>
        <dbReference type="ARBA" id="ARBA00022723"/>
    </source>
</evidence>
<comment type="function">
    <text evidence="3 14 16">Endonuclease that specifically degrades the RNA of RNA-DNA hybrids.</text>
</comment>
<keyword evidence="19" id="KW-1185">Reference proteome</keyword>
<keyword evidence="13 14" id="KW-0464">Manganese</keyword>
<protein>
    <recommendedName>
        <fullName evidence="7 14">Ribonuclease HII</fullName>
        <shortName evidence="14">RNase HII</shortName>
        <ecNumber evidence="6 14">3.1.26.4</ecNumber>
    </recommendedName>
</protein>
<keyword evidence="12 14" id="KW-0378">Hydrolase</keyword>
<dbReference type="GO" id="GO:0005737">
    <property type="term" value="C:cytoplasm"/>
    <property type="evidence" value="ECO:0007669"/>
    <property type="project" value="UniProtKB-SubCell"/>
</dbReference>
<dbReference type="Gene3D" id="3.30.420.10">
    <property type="entry name" value="Ribonuclease H-like superfamily/Ribonuclease H"/>
    <property type="match status" value="1"/>
</dbReference>
<dbReference type="RefSeq" id="WP_161140046.1">
    <property type="nucleotide sequence ID" value="NZ_SPKJ01000019.1"/>
</dbReference>
<evidence type="ECO:0000256" key="16">
    <source>
        <dbReference type="RuleBase" id="RU003515"/>
    </source>
</evidence>
<dbReference type="InterPro" id="IPR012337">
    <property type="entry name" value="RNaseH-like_sf"/>
</dbReference>
<gene>
    <name evidence="14" type="primary">rnhB</name>
    <name evidence="18" type="ORF">E4O86_08235</name>
</gene>
<organism evidence="18 19">
    <name type="scientific">Propylenella binzhouense</name>
    <dbReference type="NCBI Taxonomy" id="2555902"/>
    <lineage>
        <taxon>Bacteria</taxon>
        <taxon>Pseudomonadati</taxon>
        <taxon>Pseudomonadota</taxon>
        <taxon>Alphaproteobacteria</taxon>
        <taxon>Hyphomicrobiales</taxon>
        <taxon>Propylenellaceae</taxon>
        <taxon>Propylenella</taxon>
    </lineage>
</organism>
<dbReference type="PANTHER" id="PTHR10954">
    <property type="entry name" value="RIBONUCLEASE H2 SUBUNIT A"/>
    <property type="match status" value="1"/>
</dbReference>
<proteinExistence type="inferred from homology"/>
<dbReference type="GO" id="GO:0032299">
    <property type="term" value="C:ribonuclease H2 complex"/>
    <property type="evidence" value="ECO:0007669"/>
    <property type="project" value="TreeGrafter"/>
</dbReference>
<evidence type="ECO:0000256" key="13">
    <source>
        <dbReference type="ARBA" id="ARBA00023211"/>
    </source>
</evidence>
<comment type="subcellular location">
    <subcellularLocation>
        <location evidence="4 14">Cytoplasm</location>
    </subcellularLocation>
</comment>
<dbReference type="Proteomes" id="UP000773614">
    <property type="component" value="Unassembled WGS sequence"/>
</dbReference>
<dbReference type="InterPro" id="IPR001352">
    <property type="entry name" value="RNase_HII/HIII"/>
</dbReference>
<comment type="similarity">
    <text evidence="5 14 16">Belongs to the RNase HII family.</text>
</comment>
<comment type="cofactor">
    <cofactor evidence="2">
        <name>Mg(2+)</name>
        <dbReference type="ChEBI" id="CHEBI:18420"/>
    </cofactor>
</comment>
<keyword evidence="11 14" id="KW-0255">Endonuclease</keyword>
<dbReference type="PROSITE" id="PS51975">
    <property type="entry name" value="RNASE_H_2"/>
    <property type="match status" value="1"/>
</dbReference>
<accession>A0A964T4E2</accession>
<dbReference type="OrthoDB" id="9803420at2"/>
<comment type="catalytic activity">
    <reaction evidence="1 14 15 16">
        <text>Endonucleolytic cleavage to 5'-phosphomonoester.</text>
        <dbReference type="EC" id="3.1.26.4"/>
    </reaction>
</comment>
<evidence type="ECO:0000256" key="8">
    <source>
        <dbReference type="ARBA" id="ARBA00022490"/>
    </source>
</evidence>
<evidence type="ECO:0000256" key="3">
    <source>
        <dbReference type="ARBA" id="ARBA00004065"/>
    </source>
</evidence>
<dbReference type="GO" id="GO:0006298">
    <property type="term" value="P:mismatch repair"/>
    <property type="evidence" value="ECO:0007669"/>
    <property type="project" value="TreeGrafter"/>
</dbReference>
<dbReference type="PANTHER" id="PTHR10954:SF18">
    <property type="entry name" value="RIBONUCLEASE HII"/>
    <property type="match status" value="1"/>
</dbReference>
<keyword evidence="8 14" id="KW-0963">Cytoplasm</keyword>
<evidence type="ECO:0000313" key="19">
    <source>
        <dbReference type="Proteomes" id="UP000773614"/>
    </source>
</evidence>
<evidence type="ECO:0000256" key="14">
    <source>
        <dbReference type="HAMAP-Rule" id="MF_00052"/>
    </source>
</evidence>
<dbReference type="SUPFAM" id="SSF53098">
    <property type="entry name" value="Ribonuclease H-like"/>
    <property type="match status" value="1"/>
</dbReference>
<feature type="binding site" evidence="14 15">
    <location>
        <position position="32"/>
    </location>
    <ligand>
        <name>a divalent metal cation</name>
        <dbReference type="ChEBI" id="CHEBI:60240"/>
    </ligand>
</feature>
<comment type="caution">
    <text evidence="18">The sequence shown here is derived from an EMBL/GenBank/DDBJ whole genome shotgun (WGS) entry which is preliminary data.</text>
</comment>
<dbReference type="HAMAP" id="MF_00052_B">
    <property type="entry name" value="RNase_HII_B"/>
    <property type="match status" value="1"/>
</dbReference>
<evidence type="ECO:0000256" key="2">
    <source>
        <dbReference type="ARBA" id="ARBA00001946"/>
    </source>
</evidence>
<feature type="binding site" evidence="14 15">
    <location>
        <position position="122"/>
    </location>
    <ligand>
        <name>a divalent metal cation</name>
        <dbReference type="ChEBI" id="CHEBI:60240"/>
    </ligand>
</feature>
<evidence type="ECO:0000256" key="11">
    <source>
        <dbReference type="ARBA" id="ARBA00022759"/>
    </source>
</evidence>
<dbReference type="EC" id="3.1.26.4" evidence="6 14"/>
<evidence type="ECO:0000256" key="9">
    <source>
        <dbReference type="ARBA" id="ARBA00022722"/>
    </source>
</evidence>
<dbReference type="GO" id="GO:0030145">
    <property type="term" value="F:manganese ion binding"/>
    <property type="evidence" value="ECO:0007669"/>
    <property type="project" value="UniProtKB-UniRule"/>
</dbReference>
<dbReference type="Pfam" id="PF01351">
    <property type="entry name" value="RNase_HII"/>
    <property type="match status" value="1"/>
</dbReference>
<name>A0A964T4E2_9HYPH</name>
<comment type="cofactor">
    <cofactor evidence="14 15">
        <name>Mn(2+)</name>
        <dbReference type="ChEBI" id="CHEBI:29035"/>
    </cofactor>
    <cofactor evidence="14 15">
        <name>Mg(2+)</name>
        <dbReference type="ChEBI" id="CHEBI:18420"/>
    </cofactor>
    <text evidence="14 15">Manganese or magnesium. Binds 1 divalent metal ion per monomer in the absence of substrate. May bind a second metal ion after substrate binding.</text>
</comment>
<dbReference type="NCBIfam" id="NF000595">
    <property type="entry name" value="PRK00015.1-3"/>
    <property type="match status" value="1"/>
</dbReference>
<evidence type="ECO:0000313" key="18">
    <source>
        <dbReference type="EMBL" id="MYZ47699.1"/>
    </source>
</evidence>
<dbReference type="EMBL" id="SPKJ01000019">
    <property type="protein sequence ID" value="MYZ47699.1"/>
    <property type="molecule type" value="Genomic_DNA"/>
</dbReference>
<dbReference type="CDD" id="cd07182">
    <property type="entry name" value="RNase_HII_bacteria_HII_like"/>
    <property type="match status" value="1"/>
</dbReference>
<evidence type="ECO:0000256" key="4">
    <source>
        <dbReference type="ARBA" id="ARBA00004496"/>
    </source>
</evidence>
<reference evidence="18" key="1">
    <citation type="submission" date="2019-03" db="EMBL/GenBank/DDBJ databases">
        <title>Afifella sp. nov., isolated from activated sludge.</title>
        <authorList>
            <person name="Li Q."/>
            <person name="Liu Y."/>
        </authorList>
    </citation>
    <scope>NUCLEOTIDE SEQUENCE</scope>
    <source>
        <strain evidence="18">L72</strain>
    </source>
</reference>
<evidence type="ECO:0000256" key="7">
    <source>
        <dbReference type="ARBA" id="ARBA00019179"/>
    </source>
</evidence>
<keyword evidence="9 14" id="KW-0540">Nuclease</keyword>
<dbReference type="InterPro" id="IPR024567">
    <property type="entry name" value="RNase_HII/HIII_dom"/>
</dbReference>
<dbReference type="GO" id="GO:0043137">
    <property type="term" value="P:DNA replication, removal of RNA primer"/>
    <property type="evidence" value="ECO:0007669"/>
    <property type="project" value="TreeGrafter"/>
</dbReference>
<evidence type="ECO:0000256" key="5">
    <source>
        <dbReference type="ARBA" id="ARBA00007383"/>
    </source>
</evidence>
<feature type="domain" description="RNase H type-2" evidence="17">
    <location>
        <begin position="25"/>
        <end position="212"/>
    </location>
</feature>
<sequence length="212" mass="22034">MVAVRATTIQADFEVERQLIAAGFRRVAGIDEAGRGPLAGPVVAAAVILDPARIPDGIADSKALEPASREALFAEISATAEMAVAFGCVGTVDRINIREATLQAMRRALGALPRAADAVLIDGRDVPRGIAIETRAIIDGDALSLSIAAASIVAKVIRDRLMTRCDGAFGGYGLASHKGYSTKLHQAALTALGPCRLHRRSFSPVAALLAQG</sequence>
<evidence type="ECO:0000256" key="6">
    <source>
        <dbReference type="ARBA" id="ARBA00012180"/>
    </source>
</evidence>
<dbReference type="GO" id="GO:0004523">
    <property type="term" value="F:RNA-DNA hybrid ribonuclease activity"/>
    <property type="evidence" value="ECO:0007669"/>
    <property type="project" value="UniProtKB-UniRule"/>
</dbReference>
<evidence type="ECO:0000256" key="15">
    <source>
        <dbReference type="PROSITE-ProRule" id="PRU01319"/>
    </source>
</evidence>
<feature type="binding site" evidence="14 15">
    <location>
        <position position="31"/>
    </location>
    <ligand>
        <name>a divalent metal cation</name>
        <dbReference type="ChEBI" id="CHEBI:60240"/>
    </ligand>
</feature>
<evidence type="ECO:0000259" key="17">
    <source>
        <dbReference type="PROSITE" id="PS51975"/>
    </source>
</evidence>
<dbReference type="AlphaFoldDB" id="A0A964T4E2"/>
<keyword evidence="10 14" id="KW-0479">Metal-binding</keyword>
<evidence type="ECO:0000256" key="1">
    <source>
        <dbReference type="ARBA" id="ARBA00000077"/>
    </source>
</evidence>
<dbReference type="InterPro" id="IPR036397">
    <property type="entry name" value="RNaseH_sf"/>
</dbReference>
<dbReference type="InterPro" id="IPR022898">
    <property type="entry name" value="RNase_HII"/>
</dbReference>
<evidence type="ECO:0000256" key="12">
    <source>
        <dbReference type="ARBA" id="ARBA00022801"/>
    </source>
</evidence>